<protein>
    <submittedName>
        <fullName evidence="1">Carboxypeptidase regulatory-like domain-containing protein</fullName>
    </submittedName>
</protein>
<name>A0ABX7PDX0_9BACT</name>
<gene>
    <name evidence="1" type="ORF">JY651_45865</name>
</gene>
<organism evidence="1 2">
    <name type="scientific">Pyxidicoccus parkwayensis</name>
    <dbReference type="NCBI Taxonomy" id="2813578"/>
    <lineage>
        <taxon>Bacteria</taxon>
        <taxon>Pseudomonadati</taxon>
        <taxon>Myxococcota</taxon>
        <taxon>Myxococcia</taxon>
        <taxon>Myxococcales</taxon>
        <taxon>Cystobacterineae</taxon>
        <taxon>Myxococcaceae</taxon>
        <taxon>Pyxidicoccus</taxon>
    </lineage>
</organism>
<evidence type="ECO:0000313" key="1">
    <source>
        <dbReference type="EMBL" id="QSQ28545.1"/>
    </source>
</evidence>
<sequence>MAGLVSWWMWPSALEAAFVPAPPEVVAEIAEPVPAVAEAPVRAEPEGLKLRVVLEGEHPFRGEARVGAAFISEEDRRTWEAAKREGGGGAGPERLEDLANVAEWRPAAVTPTASGGVLGPEPVPVAPRYRVMAWESDGTFWWGDVVSESATGIVDLGVLRARRPTGVRVRLAGARPEQGPFSVRLERVVDPDPRAAERASEILPVVEHAAPVVAAALRDGTLVPLTSDAGELSLLPLPPDPSVRLWLRSASGREGGPVEVRLREGRVETVVLDVDPLFPGGVGGTVTLRGRILVEGATRPPPGAQLLGPEGEALRLEPDGHFTAQGLPSWRASRFTVRMGAPVSGRPVAPAQHEFEFTPEAGASEAEVTWRVPAYRWLVVRMDGFTRAQLQSRARRPYPVVLLQRRDGAGQWLTHSADIFQEQEDGWAVSLVQPGTYRVLAAASPYEVHTSTSVTVGEGDADATVSVRVDEGGVPCEVRVTSSGAPVYGALVTSGSTLGSLPPARGRTDAEGRWRLGRVRADSLHLEVEADGHPPWVGEASAACNASGVVDVRL</sequence>
<reference evidence="1 2" key="1">
    <citation type="submission" date="2021-02" db="EMBL/GenBank/DDBJ databases">
        <title>De Novo genome assembly of isolated myxobacteria.</title>
        <authorList>
            <person name="Stevens D.C."/>
        </authorList>
    </citation>
    <scope>NUCLEOTIDE SEQUENCE [LARGE SCALE GENOMIC DNA]</scope>
    <source>
        <strain evidence="2">SCPEA02</strain>
    </source>
</reference>
<dbReference type="Proteomes" id="UP000662747">
    <property type="component" value="Chromosome"/>
</dbReference>
<dbReference type="EMBL" id="CP071090">
    <property type="protein sequence ID" value="QSQ28545.1"/>
    <property type="molecule type" value="Genomic_DNA"/>
</dbReference>
<evidence type="ECO:0000313" key="2">
    <source>
        <dbReference type="Proteomes" id="UP000662747"/>
    </source>
</evidence>
<accession>A0ABX7PDX0</accession>
<proteinExistence type="predicted"/>
<keyword evidence="2" id="KW-1185">Reference proteome</keyword>